<dbReference type="EMBL" id="GBHO01033986">
    <property type="protein sequence ID" value="JAG09618.1"/>
    <property type="molecule type" value="Transcribed_RNA"/>
</dbReference>
<reference evidence="1" key="2">
    <citation type="submission" date="2014-07" db="EMBL/GenBank/DDBJ databases">
        <authorList>
            <person name="Hull J."/>
        </authorList>
    </citation>
    <scope>NUCLEOTIDE SEQUENCE</scope>
</reference>
<dbReference type="Gene3D" id="3.10.10.10">
    <property type="entry name" value="HIV Type 1 Reverse Transcriptase, subunit A, domain 1"/>
    <property type="match status" value="1"/>
</dbReference>
<dbReference type="PANTHER" id="PTHR24559:SF444">
    <property type="entry name" value="REVERSE TRANSCRIPTASE DOMAIN-CONTAINING PROTEIN"/>
    <property type="match status" value="1"/>
</dbReference>
<accession>A0A0A9WT32</accession>
<dbReference type="AlphaFoldDB" id="A0A0A9WT32"/>
<dbReference type="Gene3D" id="2.40.70.10">
    <property type="entry name" value="Acid Proteases"/>
    <property type="match status" value="1"/>
</dbReference>
<gene>
    <name evidence="1" type="primary">pol_85</name>
    <name evidence="1" type="ORF">CM83_103103</name>
</gene>
<reference evidence="1" key="1">
    <citation type="journal article" date="2014" name="PLoS ONE">
        <title>Transcriptome-Based Identification of ABC Transporters in the Western Tarnished Plant Bug Lygus hesperus.</title>
        <authorList>
            <person name="Hull J.J."/>
            <person name="Chaney K."/>
            <person name="Geib S.M."/>
            <person name="Fabrick J.A."/>
            <person name="Brent C.S."/>
            <person name="Walsh D."/>
            <person name="Lavine L.C."/>
        </authorList>
    </citation>
    <scope>NUCLEOTIDE SEQUENCE</scope>
</reference>
<dbReference type="InterPro" id="IPR021109">
    <property type="entry name" value="Peptidase_aspartic_dom_sf"/>
</dbReference>
<dbReference type="SUPFAM" id="SSF56672">
    <property type="entry name" value="DNA/RNA polymerases"/>
    <property type="match status" value="1"/>
</dbReference>
<evidence type="ECO:0000313" key="1">
    <source>
        <dbReference type="EMBL" id="JAG09618.1"/>
    </source>
</evidence>
<feature type="non-terminal residue" evidence="1">
    <location>
        <position position="1"/>
    </location>
</feature>
<protein>
    <submittedName>
        <fullName evidence="1">Retrovirus-related Pol polyprotein from transposon 17.6</fullName>
    </submittedName>
</protein>
<name>A0A0A9WT32_LYGHE</name>
<feature type="non-terminal residue" evidence="1">
    <location>
        <position position="202"/>
    </location>
</feature>
<dbReference type="InterPro" id="IPR053134">
    <property type="entry name" value="RNA-dir_DNA_polymerase"/>
</dbReference>
<dbReference type="GO" id="GO:0071897">
    <property type="term" value="P:DNA biosynthetic process"/>
    <property type="evidence" value="ECO:0007669"/>
    <property type="project" value="UniProtKB-ARBA"/>
</dbReference>
<proteinExistence type="predicted"/>
<organism evidence="1">
    <name type="scientific">Lygus hesperus</name>
    <name type="common">Western plant bug</name>
    <dbReference type="NCBI Taxonomy" id="30085"/>
    <lineage>
        <taxon>Eukaryota</taxon>
        <taxon>Metazoa</taxon>
        <taxon>Ecdysozoa</taxon>
        <taxon>Arthropoda</taxon>
        <taxon>Hexapoda</taxon>
        <taxon>Insecta</taxon>
        <taxon>Pterygota</taxon>
        <taxon>Neoptera</taxon>
        <taxon>Paraneoptera</taxon>
        <taxon>Hemiptera</taxon>
        <taxon>Heteroptera</taxon>
        <taxon>Panheteroptera</taxon>
        <taxon>Cimicomorpha</taxon>
        <taxon>Miridae</taxon>
        <taxon>Mirini</taxon>
        <taxon>Lygus</taxon>
    </lineage>
</organism>
<sequence>ANGRNCRALGTVCLPVTLNDKVKLMKMIIVPEVEADIILGVDFWEAFQIVLNIAQGNWSFGSFPEVSSIVTPKSHIIGQDELSPTFKRQLDAVVGRYRSLPAPSVGLAKGVEHFIDTGEHRPVKQRYIWRSPAILKIMNKELDDMLEKGIVRPSKSPWSSPVVLAKKKDGTFRFCVDYRKLNSITVKDSYPIPFIDHILNKL</sequence>
<dbReference type="PANTHER" id="PTHR24559">
    <property type="entry name" value="TRANSPOSON TY3-I GAG-POL POLYPROTEIN"/>
    <property type="match status" value="1"/>
</dbReference>
<dbReference type="FunFam" id="3.10.10.10:FF:000002">
    <property type="entry name" value="Retrovirus-related Pol polyprotein from transposon 17.6-like protein"/>
    <property type="match status" value="1"/>
</dbReference>
<dbReference type="InterPro" id="IPR043502">
    <property type="entry name" value="DNA/RNA_pol_sf"/>
</dbReference>